<evidence type="ECO:0000313" key="1">
    <source>
        <dbReference type="EMBL" id="PYC47836.1"/>
    </source>
</evidence>
<organism evidence="1 2">
    <name type="scientific">Litorivita pollutaquae</name>
    <dbReference type="NCBI Taxonomy" id="2200892"/>
    <lineage>
        <taxon>Bacteria</taxon>
        <taxon>Pseudomonadati</taxon>
        <taxon>Pseudomonadota</taxon>
        <taxon>Alphaproteobacteria</taxon>
        <taxon>Rhodobacterales</taxon>
        <taxon>Paracoccaceae</taxon>
        <taxon>Litorivita</taxon>
    </lineage>
</organism>
<evidence type="ECO:0000313" key="2">
    <source>
        <dbReference type="Proteomes" id="UP000248012"/>
    </source>
</evidence>
<protein>
    <submittedName>
        <fullName evidence="1">Uncharacterized protein</fullName>
    </submittedName>
</protein>
<keyword evidence="2" id="KW-1185">Reference proteome</keyword>
<accession>A0A2V4NSN5</accession>
<reference evidence="1 2" key="1">
    <citation type="submission" date="2018-05" db="EMBL/GenBank/DDBJ databases">
        <title>Oceanovita maritima gen. nov., sp. nov., a marine bacterium in the family Rhodobacteraceae isolated from surface seawater of Lundu port Xiamen, China.</title>
        <authorList>
            <person name="Hetharua B.H."/>
            <person name="Min D."/>
            <person name="Liao H."/>
            <person name="Tian Y."/>
        </authorList>
    </citation>
    <scope>NUCLEOTIDE SEQUENCE [LARGE SCALE GENOMIC DNA]</scope>
    <source>
        <strain evidence="1 2">FSX-11</strain>
    </source>
</reference>
<dbReference type="EMBL" id="QFVT01000004">
    <property type="protein sequence ID" value="PYC47836.1"/>
    <property type="molecule type" value="Genomic_DNA"/>
</dbReference>
<proteinExistence type="predicted"/>
<dbReference type="Proteomes" id="UP000248012">
    <property type="component" value="Unassembled WGS sequence"/>
</dbReference>
<dbReference type="OrthoDB" id="7876953at2"/>
<dbReference type="RefSeq" id="WP_110795486.1">
    <property type="nucleotide sequence ID" value="NZ_KZ826483.1"/>
</dbReference>
<dbReference type="AlphaFoldDB" id="A0A2V4NSN5"/>
<comment type="caution">
    <text evidence="1">The sequence shown here is derived from an EMBL/GenBank/DDBJ whole genome shotgun (WGS) entry which is preliminary data.</text>
</comment>
<name>A0A2V4NSN5_9RHOB</name>
<sequence length="127" mass="12844">MTAVVLAALAGCTPQRQDVVTSCMFDVSPQGSYTYEAGVAVPVVTPAEGGTPEGAALLNACISGRLAGQGPQGMVASDRYVASGTTTPQASSADILRHRKPYNAYDQSACPGGMSGMYGGVSYCTGD</sequence>
<gene>
    <name evidence="1" type="ORF">DI396_07020</name>
</gene>